<reference evidence="1 2" key="1">
    <citation type="journal article" date="2019" name="J. Gen. Appl. Microbiol.">
        <title>Aerobic degradation of cis-dichloroethene by the marine bacterium Marinobacter salsuginis strain 5N-3.</title>
        <authorList>
            <person name="Inoue Y."/>
            <person name="Fukunaga Y."/>
            <person name="Katsumata H."/>
            <person name="Ohji S."/>
            <person name="Hosoyama A."/>
            <person name="Mori K."/>
            <person name="Ando K."/>
        </authorList>
    </citation>
    <scope>NUCLEOTIDE SEQUENCE [LARGE SCALE GENOMIC DNA]</scope>
    <source>
        <strain evidence="1 2">NBRC 109114</strain>
    </source>
</reference>
<organism evidence="1 2">
    <name type="scientific">Marinobacter salsuginis</name>
    <dbReference type="NCBI Taxonomy" id="418719"/>
    <lineage>
        <taxon>Bacteria</taxon>
        <taxon>Pseudomonadati</taxon>
        <taxon>Pseudomonadota</taxon>
        <taxon>Gammaproteobacteria</taxon>
        <taxon>Pseudomonadales</taxon>
        <taxon>Marinobacteraceae</taxon>
        <taxon>Marinobacter</taxon>
    </lineage>
</organism>
<dbReference type="AlphaFoldDB" id="A0A5M3Q4M8"/>
<evidence type="ECO:0000313" key="1">
    <source>
        <dbReference type="EMBL" id="GBO90193.1"/>
    </source>
</evidence>
<evidence type="ECO:0000313" key="2">
    <source>
        <dbReference type="Proteomes" id="UP000387223"/>
    </source>
</evidence>
<dbReference type="Proteomes" id="UP000387223">
    <property type="component" value="Unassembled WGS sequence"/>
</dbReference>
<sequence>MFGPSVRGDAPTMASAEFWLPIPTSREVSSTAAENQTSQGKTRDLHTYARRIYVHTFRASTGL</sequence>
<name>A0A5M3Q4M8_9GAMM</name>
<proteinExistence type="predicted"/>
<gene>
    <name evidence="1" type="ORF">MSSD14B_38610</name>
</gene>
<comment type="caution">
    <text evidence="1">The sequence shown here is derived from an EMBL/GenBank/DDBJ whole genome shotgun (WGS) entry which is preliminary data.</text>
</comment>
<accession>A0A5M3Q4M8</accession>
<dbReference type="EMBL" id="BGZI01000035">
    <property type="protein sequence ID" value="GBO90193.1"/>
    <property type="molecule type" value="Genomic_DNA"/>
</dbReference>
<protein>
    <submittedName>
        <fullName evidence="1">Uncharacterized protein</fullName>
    </submittedName>
</protein>